<dbReference type="Gene3D" id="3.40.50.1110">
    <property type="entry name" value="SGNH hydrolase"/>
    <property type="match status" value="1"/>
</dbReference>
<evidence type="ECO:0000256" key="8">
    <source>
        <dbReference type="SAM" id="Phobius"/>
    </source>
</evidence>
<evidence type="ECO:0000256" key="3">
    <source>
        <dbReference type="ARBA" id="ARBA00022679"/>
    </source>
</evidence>
<dbReference type="PANTHER" id="PTHR23028:SF53">
    <property type="entry name" value="ACYL_TRANSF_3 DOMAIN-CONTAINING PROTEIN"/>
    <property type="match status" value="1"/>
</dbReference>
<dbReference type="PANTHER" id="PTHR23028">
    <property type="entry name" value="ACETYLTRANSFERASE"/>
    <property type="match status" value="1"/>
</dbReference>
<feature type="transmembrane region" description="Helical" evidence="8">
    <location>
        <begin position="164"/>
        <end position="180"/>
    </location>
</feature>
<feature type="transmembrane region" description="Helical" evidence="8">
    <location>
        <begin position="311"/>
        <end position="330"/>
    </location>
</feature>
<evidence type="ECO:0000256" key="2">
    <source>
        <dbReference type="ARBA" id="ARBA00022475"/>
    </source>
</evidence>
<dbReference type="GO" id="GO:0005886">
    <property type="term" value="C:plasma membrane"/>
    <property type="evidence" value="ECO:0007669"/>
    <property type="project" value="UniProtKB-SubCell"/>
</dbReference>
<dbReference type="InterPro" id="IPR036514">
    <property type="entry name" value="SGNH_hydro_sf"/>
</dbReference>
<dbReference type="InterPro" id="IPR050879">
    <property type="entry name" value="Acyltransferase_3"/>
</dbReference>
<feature type="transmembrane region" description="Helical" evidence="8">
    <location>
        <begin position="93"/>
        <end position="113"/>
    </location>
</feature>
<dbReference type="KEGG" id="mfre:EXE63_23005"/>
<protein>
    <submittedName>
        <fullName evidence="11">Acyltransferase</fullName>
    </submittedName>
</protein>
<reference evidence="11 12" key="1">
    <citation type="submission" date="2019-04" db="EMBL/GenBank/DDBJ databases">
        <title>Draft, Whole-Genome Sequence of the Anthracene-degrading Mycobacterium frederiksbergense LB501T, Isolated from a Polycyclic Aromatic Hydrocarbon (PAH)-Contaminated Soil.</title>
        <authorList>
            <person name="Augelletti F."/>
        </authorList>
    </citation>
    <scope>NUCLEOTIDE SEQUENCE [LARGE SCALE GENOMIC DNA]</scope>
    <source>
        <strain evidence="11 12">LB 501T</strain>
    </source>
</reference>
<evidence type="ECO:0000259" key="9">
    <source>
        <dbReference type="Pfam" id="PF01757"/>
    </source>
</evidence>
<dbReference type="RefSeq" id="WP_168143831.1">
    <property type="nucleotide sequence ID" value="NZ_CP038799.1"/>
</dbReference>
<dbReference type="EMBL" id="CP038799">
    <property type="protein sequence ID" value="QIV83432.1"/>
    <property type="molecule type" value="Genomic_DNA"/>
</dbReference>
<accession>A0A6H0S756</accession>
<feature type="domain" description="Acyltransferase 3" evidence="9">
    <location>
        <begin position="27"/>
        <end position="354"/>
    </location>
</feature>
<feature type="domain" description="SGNH" evidence="10">
    <location>
        <begin position="445"/>
        <end position="668"/>
    </location>
</feature>
<evidence type="ECO:0000256" key="4">
    <source>
        <dbReference type="ARBA" id="ARBA00022692"/>
    </source>
</evidence>
<gene>
    <name evidence="11" type="ORF">EXE63_23005</name>
</gene>
<dbReference type="GO" id="GO:0009103">
    <property type="term" value="P:lipopolysaccharide biosynthetic process"/>
    <property type="evidence" value="ECO:0007669"/>
    <property type="project" value="TreeGrafter"/>
</dbReference>
<dbReference type="Proteomes" id="UP000501849">
    <property type="component" value="Chromosome"/>
</dbReference>
<dbReference type="InterPro" id="IPR043968">
    <property type="entry name" value="SGNH"/>
</dbReference>
<feature type="transmembrane region" description="Helical" evidence="8">
    <location>
        <begin position="30"/>
        <end position="46"/>
    </location>
</feature>
<evidence type="ECO:0000313" key="12">
    <source>
        <dbReference type="Proteomes" id="UP000501849"/>
    </source>
</evidence>
<feature type="transmembrane region" description="Helical" evidence="8">
    <location>
        <begin position="275"/>
        <end position="299"/>
    </location>
</feature>
<comment type="subcellular location">
    <subcellularLocation>
        <location evidence="1">Cell membrane</location>
        <topology evidence="1">Multi-pass membrane protein</topology>
    </subcellularLocation>
</comment>
<keyword evidence="7 11" id="KW-0012">Acyltransferase</keyword>
<keyword evidence="4 8" id="KW-0812">Transmembrane</keyword>
<name>A0A6H0S756_9MYCO</name>
<dbReference type="GO" id="GO:0016747">
    <property type="term" value="F:acyltransferase activity, transferring groups other than amino-acyl groups"/>
    <property type="evidence" value="ECO:0007669"/>
    <property type="project" value="InterPro"/>
</dbReference>
<feature type="transmembrane region" description="Helical" evidence="8">
    <location>
        <begin position="212"/>
        <end position="234"/>
    </location>
</feature>
<keyword evidence="5 8" id="KW-1133">Transmembrane helix</keyword>
<dbReference type="InterPro" id="IPR002656">
    <property type="entry name" value="Acyl_transf_3_dom"/>
</dbReference>
<keyword evidence="12" id="KW-1185">Reference proteome</keyword>
<evidence type="ECO:0000313" key="11">
    <source>
        <dbReference type="EMBL" id="QIV83432.1"/>
    </source>
</evidence>
<dbReference type="Pfam" id="PF01757">
    <property type="entry name" value="Acyl_transf_3"/>
    <property type="match status" value="1"/>
</dbReference>
<feature type="transmembrane region" description="Helical" evidence="8">
    <location>
        <begin position="187"/>
        <end position="206"/>
    </location>
</feature>
<dbReference type="SUPFAM" id="SSF52266">
    <property type="entry name" value="SGNH hydrolase"/>
    <property type="match status" value="1"/>
</dbReference>
<evidence type="ECO:0000259" key="10">
    <source>
        <dbReference type="Pfam" id="PF19040"/>
    </source>
</evidence>
<evidence type="ECO:0000256" key="1">
    <source>
        <dbReference type="ARBA" id="ARBA00004651"/>
    </source>
</evidence>
<dbReference type="Pfam" id="PF19040">
    <property type="entry name" value="SGNH"/>
    <property type="match status" value="1"/>
</dbReference>
<feature type="transmembrane region" description="Helical" evidence="8">
    <location>
        <begin position="336"/>
        <end position="354"/>
    </location>
</feature>
<keyword evidence="6 8" id="KW-0472">Membrane</keyword>
<feature type="transmembrane region" description="Helical" evidence="8">
    <location>
        <begin position="246"/>
        <end position="269"/>
    </location>
</feature>
<organism evidence="11 12">
    <name type="scientific">Mycolicibacterium frederiksbergense</name>
    <dbReference type="NCBI Taxonomy" id="117567"/>
    <lineage>
        <taxon>Bacteria</taxon>
        <taxon>Bacillati</taxon>
        <taxon>Actinomycetota</taxon>
        <taxon>Actinomycetes</taxon>
        <taxon>Mycobacteriales</taxon>
        <taxon>Mycobacteriaceae</taxon>
        <taxon>Mycolicibacterium</taxon>
    </lineage>
</organism>
<dbReference type="AlphaFoldDB" id="A0A6H0S756"/>
<evidence type="ECO:0000256" key="7">
    <source>
        <dbReference type="ARBA" id="ARBA00023315"/>
    </source>
</evidence>
<evidence type="ECO:0000256" key="5">
    <source>
        <dbReference type="ARBA" id="ARBA00022989"/>
    </source>
</evidence>
<proteinExistence type="predicted"/>
<keyword evidence="3 11" id="KW-0808">Transferase</keyword>
<keyword evidence="2" id="KW-1003">Cell membrane</keyword>
<sequence length="707" mass="76010">MSGVTVIASQCSGSQRGVVGINEKRLDIQGMRAVAVLLVVLFHAEIPGFGGGYVGVDVFFVISGFLISTHLLKSLRDHGRVGFGAFYARRARRLLPAAFVVIIATVLAARLLVSPIQFGYVVKDAIAATFYIPNLWFAYNATDYLAEKTPSLFLHYWSLGVEEQFYLLWPVLLAILFRFFTARWTLAIAMSALIVVSFAVCLYSTTYAQPDAFFLLPARVWEFGLGALVALALLDGRKLFAPRIAAALGWVGLLAIIGAAVVFTTMTVYPGSAVAIPVLGAALLIAAGTAPGGPAAMLSVRPVTWIGDISYSLYLVHWPVLMLPVAAGAYMEHLPMWARIALAMACVPLAWLLYTYVEIPGQRIGWLTTSRPRRTFGVAAAAMATVVVTAVTAGVVVQARLDSGRPAEPIVLSASPAGTGYVPANLVPTLAEADNDHPVLYDNGCHRNLSETDLADCVIGPNRGAPRVVLFGDSHAAQWYPALRPLAESGEVRLEAHTKSGCPAAPPPDIASTSCPNWVENVARRLTADPPALVILGNFGKLYFTDGENRGQRWREALTAAIERLPARSHLVLLADTPSTGTTPSICLARFTDDADYCGLDRTKAMDSELRAAERAVAEKYENVSYIDFTELFCNATMCPSVIGDTLVYRDGSHITTEMSRVLSGAFIAAAESYLRPPATGPAPPRQDILTMFKGTRPAPLRPVGVN</sequence>
<evidence type="ECO:0000256" key="6">
    <source>
        <dbReference type="ARBA" id="ARBA00023136"/>
    </source>
</evidence>
<feature type="transmembrane region" description="Helical" evidence="8">
    <location>
        <begin position="375"/>
        <end position="397"/>
    </location>
</feature>